<dbReference type="InterPro" id="IPR008979">
    <property type="entry name" value="Galactose-bd-like_sf"/>
</dbReference>
<proteinExistence type="inferred from homology"/>
<evidence type="ECO:0000256" key="9">
    <source>
        <dbReference type="ARBA" id="ARBA00032230"/>
    </source>
</evidence>
<dbReference type="Gene3D" id="3.20.20.80">
    <property type="entry name" value="Glycosidases"/>
    <property type="match status" value="1"/>
</dbReference>
<comment type="similarity">
    <text evidence="3 10">Belongs to the glycosyl hydrolase 2 family.</text>
</comment>
<reference evidence="14" key="1">
    <citation type="submission" date="2020-07" db="EMBL/GenBank/DDBJ databases">
        <title>Complete genome sequencing of Coprobacter sp. strain 2CBH44.</title>
        <authorList>
            <person name="Sakamoto M."/>
            <person name="Murakami T."/>
            <person name="Mori H."/>
        </authorList>
    </citation>
    <scope>NUCLEOTIDE SEQUENCE [LARGE SCALE GENOMIC DNA]</scope>
    <source>
        <strain evidence="14">2CBH44</strain>
    </source>
</reference>
<evidence type="ECO:0000256" key="11">
    <source>
        <dbReference type="SAM" id="SignalP"/>
    </source>
</evidence>
<keyword evidence="11" id="KW-0732">Signal</keyword>
<dbReference type="Pfam" id="PF02836">
    <property type="entry name" value="Glyco_hydro_2_C"/>
    <property type="match status" value="1"/>
</dbReference>
<dbReference type="SUPFAM" id="SSF49303">
    <property type="entry name" value="beta-Galactosidase/glucuronidase domain"/>
    <property type="match status" value="2"/>
</dbReference>
<dbReference type="InterPro" id="IPR035992">
    <property type="entry name" value="Ricin_B-like_lectins"/>
</dbReference>
<dbReference type="GO" id="GO:0009341">
    <property type="term" value="C:beta-galactosidase complex"/>
    <property type="evidence" value="ECO:0007669"/>
    <property type="project" value="InterPro"/>
</dbReference>
<evidence type="ECO:0000313" key="14">
    <source>
        <dbReference type="Proteomes" id="UP000594042"/>
    </source>
</evidence>
<evidence type="ECO:0000256" key="3">
    <source>
        <dbReference type="ARBA" id="ARBA00007401"/>
    </source>
</evidence>
<feature type="signal peptide" evidence="11">
    <location>
        <begin position="1"/>
        <end position="22"/>
    </location>
</feature>
<dbReference type="PANTHER" id="PTHR46323:SF2">
    <property type="entry name" value="BETA-GALACTOSIDASE"/>
    <property type="match status" value="1"/>
</dbReference>
<evidence type="ECO:0000256" key="7">
    <source>
        <dbReference type="ARBA" id="ARBA00022837"/>
    </source>
</evidence>
<dbReference type="InterPro" id="IPR011013">
    <property type="entry name" value="Gal_mutarotase_sf_dom"/>
</dbReference>
<dbReference type="Pfam" id="PF16353">
    <property type="entry name" value="LacZ_4"/>
    <property type="match status" value="1"/>
</dbReference>
<evidence type="ECO:0000256" key="10">
    <source>
        <dbReference type="RuleBase" id="RU361154"/>
    </source>
</evidence>
<dbReference type="EMBL" id="AP023322">
    <property type="protein sequence ID" value="BCI63790.1"/>
    <property type="molecule type" value="Genomic_DNA"/>
</dbReference>
<dbReference type="InterPro" id="IPR014718">
    <property type="entry name" value="GH-type_carb-bd"/>
</dbReference>
<dbReference type="InterPro" id="IPR050347">
    <property type="entry name" value="Bact_Beta-galactosidase"/>
</dbReference>
<dbReference type="SUPFAM" id="SSF51445">
    <property type="entry name" value="(Trans)glycosidases"/>
    <property type="match status" value="1"/>
</dbReference>
<dbReference type="GO" id="GO:0030246">
    <property type="term" value="F:carbohydrate binding"/>
    <property type="evidence" value="ECO:0007669"/>
    <property type="project" value="InterPro"/>
</dbReference>
<keyword evidence="8 10" id="KW-0326">Glycosidase</keyword>
<dbReference type="PROSITE" id="PS50231">
    <property type="entry name" value="RICIN_B_LECTIN"/>
    <property type="match status" value="1"/>
</dbReference>
<dbReference type="PANTHER" id="PTHR46323">
    <property type="entry name" value="BETA-GALACTOSIDASE"/>
    <property type="match status" value="1"/>
</dbReference>
<dbReference type="SUPFAM" id="SSF50370">
    <property type="entry name" value="Ricin B-like lectins"/>
    <property type="match status" value="1"/>
</dbReference>
<dbReference type="Gene3D" id="2.60.120.260">
    <property type="entry name" value="Galactose-binding domain-like"/>
    <property type="match status" value="1"/>
</dbReference>
<dbReference type="CDD" id="cd00161">
    <property type="entry name" value="beta-trefoil_Ricin-like"/>
    <property type="match status" value="1"/>
</dbReference>
<evidence type="ECO:0000256" key="6">
    <source>
        <dbReference type="ARBA" id="ARBA00022801"/>
    </source>
</evidence>
<dbReference type="Pfam" id="PF02837">
    <property type="entry name" value="Glyco_hydro_2_N"/>
    <property type="match status" value="1"/>
</dbReference>
<dbReference type="InterPro" id="IPR023230">
    <property type="entry name" value="Glyco_hydro_2_CS"/>
</dbReference>
<dbReference type="SMART" id="SM01038">
    <property type="entry name" value="Bgal_small_N"/>
    <property type="match status" value="1"/>
</dbReference>
<gene>
    <name evidence="13" type="ORF">Cop2CBH44_21430</name>
</gene>
<feature type="chain" id="PRO_5028974307" description="Beta-galactosidase" evidence="11">
    <location>
        <begin position="23"/>
        <end position="1189"/>
    </location>
</feature>
<protein>
    <recommendedName>
        <fullName evidence="5 10">Beta-galactosidase</fullName>
        <ecNumber evidence="5 10">3.2.1.23</ecNumber>
    </recommendedName>
    <alternativeName>
        <fullName evidence="9 10">Lactase</fullName>
    </alternativeName>
</protein>
<dbReference type="Gene3D" id="2.80.10.50">
    <property type="match status" value="1"/>
</dbReference>
<dbReference type="GO" id="GO:0005990">
    <property type="term" value="P:lactose catabolic process"/>
    <property type="evidence" value="ECO:0007669"/>
    <property type="project" value="TreeGrafter"/>
</dbReference>
<dbReference type="InterPro" id="IPR006103">
    <property type="entry name" value="Glyco_hydro_2_cat"/>
</dbReference>
<evidence type="ECO:0000256" key="5">
    <source>
        <dbReference type="ARBA" id="ARBA00012756"/>
    </source>
</evidence>
<dbReference type="Gene3D" id="2.60.40.10">
    <property type="entry name" value="Immunoglobulins"/>
    <property type="match status" value="2"/>
</dbReference>
<dbReference type="PROSITE" id="PS00608">
    <property type="entry name" value="GLYCOSYL_HYDROL_F2_2"/>
    <property type="match status" value="1"/>
</dbReference>
<dbReference type="InterPro" id="IPR017853">
    <property type="entry name" value="GH"/>
</dbReference>
<name>A0A7G1HW45_9BACT</name>
<dbReference type="InterPro" id="IPR004199">
    <property type="entry name" value="B-gal_small/dom_5"/>
</dbReference>
<dbReference type="Proteomes" id="UP000594042">
    <property type="component" value="Chromosome"/>
</dbReference>
<dbReference type="PRINTS" id="PR00132">
    <property type="entry name" value="GLHYDRLASE2"/>
</dbReference>
<accession>A0A7G1HW45</accession>
<evidence type="ECO:0000313" key="13">
    <source>
        <dbReference type="EMBL" id="BCI63790.1"/>
    </source>
</evidence>
<dbReference type="Pfam" id="PF00703">
    <property type="entry name" value="Glyco_hydro_2"/>
    <property type="match status" value="1"/>
</dbReference>
<dbReference type="PROSITE" id="PS00719">
    <property type="entry name" value="GLYCOSYL_HYDROL_F2_1"/>
    <property type="match status" value="1"/>
</dbReference>
<sequence>MRNKRISILLCALLLGQISSFAQEIKDNVLYKIVSPSGLVLDNRESANNLTNIYLAKDEKNNKGQLWRLVPYKDCYVIYNPFTIKSLDIVNTDGDKHPLNIWDYSRANENQHWILSRLENGRFSIQHKNSDRVISFKDKEVSGTLIYTISKAPTSWKLVPTSTKLPPENARGKREWENEQIFAINKEEGHNTYIPFPSIESLKNDQYFTRPWLTPTSSYYQSLNGNWKFNWARKPSERPTDFYKANYDVSAWKEIPVPSNWEMLGYGTPIYSNVNYPFKNFPSMILPQKGFTNEIEENPVGSYRRNFTIPFDWDGKEIFLHFDGVYSGFYLWINGNKVGYSQGANNDAEFNITRYIKPGKNTIAVEVYRWTDGSYIEDQDMFRLSGIHRDVYLYATPKTHVRDYTLTSQFKDGHLDEATFKVNAIVRNYGDKKTAATLEILLLDPSGKTAATLVQKIGDIKNGKEENYALQTTIQNPILWSAEYPNLYSTIVTLKDYNGNVTEAMSTKFGFRKIEIKNKRVYINDEQVFFKGTNRHDIHPQYGKAVPEETMLKDIVLMKQHNINTVRTSHYPNSPKMYAMYDYYGLYVMDEADLENHGNHSISDFKSWLPAFLDRITRVIQRDKNHPSVIFWSLGNEGGAGVNFDEMYKRAKELDPTRPIHYEGKNDAADIDSHMYPDIPRMSRFDQEKSDKPYFLCEYAHSMGNAPGNLAEYWDYIENKSQRMIGACIWDWVDQGINKFGKPENHYYYGGDFGDRPNDLDFCCNGLTTPDRRETAKLKEVKKVYQYVKFRPIALSGGKVEIENKYDFTNLNEFNITWEILRNGTKIETGELDDLNLAPNEKSVVTFPYKTKIENNNEHFLNIYFSLKKDTQWAQSGHVIANEQFALNMRPAVSMIDLSSLGNLDVKDQGNRLTIENGNFKCIFNKTTGTMISLQYDDKEMIYENKGFALNWYRSVGNDKFTDQNYYETICNQPIFTYKTDSSKKFVTLLTDAQVVINAKQPVTIPYGIKYTIYSNGTIDIDANFIKPDNAEIIRRLGLQLILPNEYETVCWYGYGPHENYCDRMVSASVGLYKTTVTDMASEHYVRAQSMGNREGIRWLTLTNHENKGLKITAKNQMAFSALHFTDAELWNAKHDFKLGQITKPEIYLNLDCIQQGLGNATCGPLPLDKYMIPVNVPLSYSFRIEPVK</sequence>
<evidence type="ECO:0000259" key="12">
    <source>
        <dbReference type="SMART" id="SM01038"/>
    </source>
</evidence>
<dbReference type="InterPro" id="IPR006101">
    <property type="entry name" value="Glyco_hydro_2"/>
</dbReference>
<comment type="catalytic activity">
    <reaction evidence="1 10">
        <text>Hydrolysis of terminal non-reducing beta-D-galactose residues in beta-D-galactosides.</text>
        <dbReference type="EC" id="3.2.1.23"/>
    </reaction>
</comment>
<evidence type="ECO:0000256" key="8">
    <source>
        <dbReference type="ARBA" id="ARBA00023295"/>
    </source>
</evidence>
<organism evidence="13 14">
    <name type="scientific">Coprobacter secundus subsp. similis</name>
    <dbReference type="NCBI Taxonomy" id="2751153"/>
    <lineage>
        <taxon>Bacteria</taxon>
        <taxon>Pseudomonadati</taxon>
        <taxon>Bacteroidota</taxon>
        <taxon>Bacteroidia</taxon>
        <taxon>Bacteroidales</taxon>
        <taxon>Barnesiellaceae</taxon>
        <taxon>Coprobacter</taxon>
    </lineage>
</organism>
<dbReference type="Gene3D" id="2.70.98.10">
    <property type="match status" value="1"/>
</dbReference>
<dbReference type="InterPro" id="IPR006104">
    <property type="entry name" value="Glyco_hydro_2_N"/>
</dbReference>
<keyword evidence="6 10" id="KW-0378">Hydrolase</keyword>
<feature type="domain" description="Beta galactosidase small chain/" evidence="12">
    <location>
        <begin position="914"/>
        <end position="1186"/>
    </location>
</feature>
<dbReference type="KEGG" id="copr:Cop2CBH44_21430"/>
<comment type="subunit">
    <text evidence="4">Monomer.</text>
</comment>
<dbReference type="SUPFAM" id="SSF74650">
    <property type="entry name" value="Galactose mutarotase-like"/>
    <property type="match status" value="1"/>
</dbReference>
<dbReference type="EC" id="3.2.1.23" evidence="5 10"/>
<keyword evidence="7" id="KW-0106">Calcium</keyword>
<dbReference type="InterPro" id="IPR036156">
    <property type="entry name" value="Beta-gal/glucu_dom_sf"/>
</dbReference>
<dbReference type="AlphaFoldDB" id="A0A7G1HW45"/>
<dbReference type="InterPro" id="IPR023232">
    <property type="entry name" value="Glyco_hydro_2_AS"/>
</dbReference>
<dbReference type="InterPro" id="IPR013783">
    <property type="entry name" value="Ig-like_fold"/>
</dbReference>
<dbReference type="RefSeq" id="WP_200754785.1">
    <property type="nucleotide sequence ID" value="NZ_AP023322.1"/>
</dbReference>
<dbReference type="InterPro" id="IPR032312">
    <property type="entry name" value="LacZ_4"/>
</dbReference>
<evidence type="ECO:0000256" key="2">
    <source>
        <dbReference type="ARBA" id="ARBA00001913"/>
    </source>
</evidence>
<dbReference type="Pfam" id="PF02929">
    <property type="entry name" value="Bgal_small_N"/>
    <property type="match status" value="1"/>
</dbReference>
<keyword evidence="14" id="KW-1185">Reference proteome</keyword>
<dbReference type="SUPFAM" id="SSF49785">
    <property type="entry name" value="Galactose-binding domain-like"/>
    <property type="match status" value="1"/>
</dbReference>
<evidence type="ECO:0000256" key="4">
    <source>
        <dbReference type="ARBA" id="ARBA00011245"/>
    </source>
</evidence>
<evidence type="ECO:0000256" key="1">
    <source>
        <dbReference type="ARBA" id="ARBA00001412"/>
    </source>
</evidence>
<dbReference type="InterPro" id="IPR006102">
    <property type="entry name" value="Ig-like_GH2"/>
</dbReference>
<dbReference type="GO" id="GO:0004565">
    <property type="term" value="F:beta-galactosidase activity"/>
    <property type="evidence" value="ECO:0007669"/>
    <property type="project" value="UniProtKB-EC"/>
</dbReference>
<comment type="cofactor">
    <cofactor evidence="2">
        <name>Ca(2+)</name>
        <dbReference type="ChEBI" id="CHEBI:29108"/>
    </cofactor>
</comment>